<proteinExistence type="predicted"/>
<dbReference type="Proteomes" id="UP000677082">
    <property type="component" value="Unassembled WGS sequence"/>
</dbReference>
<evidence type="ECO:0000313" key="2">
    <source>
        <dbReference type="EMBL" id="GIM96235.1"/>
    </source>
</evidence>
<reference evidence="2 3" key="1">
    <citation type="submission" date="2021-03" db="EMBL/GenBank/DDBJ databases">
        <title>Whole genome shotgun sequence of Actinoplanes toevensis NBRC 105298.</title>
        <authorList>
            <person name="Komaki H."/>
            <person name="Tamura T."/>
        </authorList>
    </citation>
    <scope>NUCLEOTIDE SEQUENCE [LARGE SCALE GENOMIC DNA]</scope>
    <source>
        <strain evidence="2 3">NBRC 105298</strain>
    </source>
</reference>
<keyword evidence="1" id="KW-0812">Transmembrane</keyword>
<evidence type="ECO:0000313" key="3">
    <source>
        <dbReference type="Proteomes" id="UP000677082"/>
    </source>
</evidence>
<sequence>MFELVAATTSGLRLPIAVDQLAIPLAAVCLAVALLCFKRAVAPVGPLVRALAAAATSALAVGVALVLLVAVMVQGH</sequence>
<feature type="transmembrane region" description="Helical" evidence="1">
    <location>
        <begin position="20"/>
        <end position="38"/>
    </location>
</feature>
<feature type="transmembrane region" description="Helical" evidence="1">
    <location>
        <begin position="50"/>
        <end position="73"/>
    </location>
</feature>
<gene>
    <name evidence="2" type="ORF">Ato02nite_080280</name>
</gene>
<evidence type="ECO:0000256" key="1">
    <source>
        <dbReference type="SAM" id="Phobius"/>
    </source>
</evidence>
<organism evidence="2 3">
    <name type="scientific">Paractinoplanes toevensis</name>
    <dbReference type="NCBI Taxonomy" id="571911"/>
    <lineage>
        <taxon>Bacteria</taxon>
        <taxon>Bacillati</taxon>
        <taxon>Actinomycetota</taxon>
        <taxon>Actinomycetes</taxon>
        <taxon>Micromonosporales</taxon>
        <taxon>Micromonosporaceae</taxon>
        <taxon>Paractinoplanes</taxon>
    </lineage>
</organism>
<keyword evidence="3" id="KW-1185">Reference proteome</keyword>
<dbReference type="RefSeq" id="WP_213011915.1">
    <property type="nucleotide sequence ID" value="NZ_BOQN01000111.1"/>
</dbReference>
<keyword evidence="1" id="KW-0472">Membrane</keyword>
<dbReference type="AlphaFoldDB" id="A0A919W9T3"/>
<dbReference type="EMBL" id="BOQN01000111">
    <property type="protein sequence ID" value="GIM96235.1"/>
    <property type="molecule type" value="Genomic_DNA"/>
</dbReference>
<keyword evidence="1" id="KW-1133">Transmembrane helix</keyword>
<protein>
    <submittedName>
        <fullName evidence="2">Uncharacterized protein</fullName>
    </submittedName>
</protein>
<name>A0A919W9T3_9ACTN</name>
<comment type="caution">
    <text evidence="2">The sequence shown here is derived from an EMBL/GenBank/DDBJ whole genome shotgun (WGS) entry which is preliminary data.</text>
</comment>
<accession>A0A919W9T3</accession>